<name>A0A1Y5WRD5_KIBAR</name>
<protein>
    <recommendedName>
        <fullName evidence="4">Lipoprotein</fullName>
    </recommendedName>
</protein>
<gene>
    <name evidence="2" type="ORF">SAMN05661093_00011</name>
</gene>
<feature type="signal peptide" evidence="1">
    <location>
        <begin position="1"/>
        <end position="17"/>
    </location>
</feature>
<dbReference type="RefSeq" id="WP_160096204.1">
    <property type="nucleotide sequence ID" value="NZ_FWXV01000001.1"/>
</dbReference>
<dbReference type="PROSITE" id="PS51257">
    <property type="entry name" value="PROKAR_LIPOPROTEIN"/>
    <property type="match status" value="1"/>
</dbReference>
<proteinExistence type="predicted"/>
<keyword evidence="1" id="KW-0732">Signal</keyword>
<dbReference type="Proteomes" id="UP000192674">
    <property type="component" value="Unassembled WGS sequence"/>
</dbReference>
<evidence type="ECO:0008006" key="4">
    <source>
        <dbReference type="Google" id="ProtNLM"/>
    </source>
</evidence>
<evidence type="ECO:0000313" key="2">
    <source>
        <dbReference type="EMBL" id="SMC47144.1"/>
    </source>
</evidence>
<sequence length="276" mass="29882">MPSLRCLGLPVLAVVLAGCSDSGPPTPPPVTSTEIRNFDFGAAEWFDVTNSVTVKLVGGMSHPEAQMAPTAFGMVNRVLGPVVYTDVDADGDEDAAVGLTAEGGQTFNTAWHIWLWQDGRAVQLRQPIALADRCQGEIESVTAKPGAFSVTAVLRDEGDSCSASGSLPVSYEVSVQDGWPVRIRPEFGPVETCNPREQTEQVVPPGELQLRTWPDEKSPAVGEPIEPTSVFVDEVYVGRYFRTREDRDKQWVLVSAPLGEGRRVCGWARYPDVIPG</sequence>
<dbReference type="AlphaFoldDB" id="A0A1Y5WRD5"/>
<reference evidence="2 3" key="1">
    <citation type="submission" date="2017-04" db="EMBL/GenBank/DDBJ databases">
        <authorList>
            <person name="Afonso C.L."/>
            <person name="Miller P.J."/>
            <person name="Scott M.A."/>
            <person name="Spackman E."/>
            <person name="Goraichik I."/>
            <person name="Dimitrov K.M."/>
            <person name="Suarez D.L."/>
            <person name="Swayne D.E."/>
        </authorList>
    </citation>
    <scope>NUCLEOTIDE SEQUENCE [LARGE SCALE GENOMIC DNA]</scope>
    <source>
        <strain evidence="2 3">DSM 43828</strain>
    </source>
</reference>
<evidence type="ECO:0000313" key="3">
    <source>
        <dbReference type="Proteomes" id="UP000192674"/>
    </source>
</evidence>
<accession>A0A1Y5WRD5</accession>
<dbReference type="EMBL" id="FWXV01000001">
    <property type="protein sequence ID" value="SMC47144.1"/>
    <property type="molecule type" value="Genomic_DNA"/>
</dbReference>
<evidence type="ECO:0000256" key="1">
    <source>
        <dbReference type="SAM" id="SignalP"/>
    </source>
</evidence>
<organism evidence="2 3">
    <name type="scientific">Kibdelosporangium aridum</name>
    <dbReference type="NCBI Taxonomy" id="2030"/>
    <lineage>
        <taxon>Bacteria</taxon>
        <taxon>Bacillati</taxon>
        <taxon>Actinomycetota</taxon>
        <taxon>Actinomycetes</taxon>
        <taxon>Pseudonocardiales</taxon>
        <taxon>Pseudonocardiaceae</taxon>
        <taxon>Kibdelosporangium</taxon>
    </lineage>
</organism>
<dbReference type="OrthoDB" id="4868406at2"/>
<keyword evidence="3" id="KW-1185">Reference proteome</keyword>
<feature type="chain" id="PRO_5039134591" description="Lipoprotein" evidence="1">
    <location>
        <begin position="18"/>
        <end position="276"/>
    </location>
</feature>